<comment type="caution">
    <text evidence="3">The sequence shown here is derived from an EMBL/GenBank/DDBJ whole genome shotgun (WGS) entry which is preliminary data.</text>
</comment>
<reference evidence="3" key="1">
    <citation type="submission" date="2021-03" db="EMBL/GenBank/DDBJ databases">
        <authorList>
            <person name="Bekaert M."/>
        </authorList>
    </citation>
    <scope>NUCLEOTIDE SEQUENCE</scope>
</reference>
<dbReference type="PANTHER" id="PTHR15126:SF4">
    <property type="entry name" value="SH3 DOMAIN-BINDING PROTEIN 2"/>
    <property type="match status" value="1"/>
</dbReference>
<feature type="compositionally biased region" description="Polar residues" evidence="1">
    <location>
        <begin position="413"/>
        <end position="425"/>
    </location>
</feature>
<dbReference type="InterPro" id="IPR011993">
    <property type="entry name" value="PH-like_dom_sf"/>
</dbReference>
<dbReference type="PROSITE" id="PS50003">
    <property type="entry name" value="PH_DOMAIN"/>
    <property type="match status" value="1"/>
</dbReference>
<feature type="compositionally biased region" description="Polar residues" evidence="1">
    <location>
        <begin position="508"/>
        <end position="519"/>
    </location>
</feature>
<feature type="region of interest" description="Disordered" evidence="1">
    <location>
        <begin position="492"/>
        <end position="544"/>
    </location>
</feature>
<keyword evidence="4" id="KW-1185">Reference proteome</keyword>
<gene>
    <name evidence="3" type="ORF">MEDL_33364</name>
</gene>
<feature type="region of interest" description="Disordered" evidence="1">
    <location>
        <begin position="208"/>
        <end position="233"/>
    </location>
</feature>
<organism evidence="3 4">
    <name type="scientific">Mytilus edulis</name>
    <name type="common">Blue mussel</name>
    <dbReference type="NCBI Taxonomy" id="6550"/>
    <lineage>
        <taxon>Eukaryota</taxon>
        <taxon>Metazoa</taxon>
        <taxon>Spiralia</taxon>
        <taxon>Lophotrochozoa</taxon>
        <taxon>Mollusca</taxon>
        <taxon>Bivalvia</taxon>
        <taxon>Autobranchia</taxon>
        <taxon>Pteriomorphia</taxon>
        <taxon>Mytilida</taxon>
        <taxon>Mytiloidea</taxon>
        <taxon>Mytilidae</taxon>
        <taxon>Mytilinae</taxon>
        <taxon>Mytilus</taxon>
    </lineage>
</organism>
<dbReference type="Proteomes" id="UP000683360">
    <property type="component" value="Unassembled WGS sequence"/>
</dbReference>
<feature type="compositionally biased region" description="Basic and acidic residues" evidence="1">
    <location>
        <begin position="558"/>
        <end position="569"/>
    </location>
</feature>
<feature type="compositionally biased region" description="Polar residues" evidence="1">
    <location>
        <begin position="434"/>
        <end position="449"/>
    </location>
</feature>
<dbReference type="Pfam" id="PF00169">
    <property type="entry name" value="PH"/>
    <property type="match status" value="1"/>
</dbReference>
<feature type="compositionally biased region" description="Acidic residues" evidence="1">
    <location>
        <begin position="373"/>
        <end position="385"/>
    </location>
</feature>
<dbReference type="GO" id="GO:0017124">
    <property type="term" value="F:SH3 domain binding"/>
    <property type="evidence" value="ECO:0007669"/>
    <property type="project" value="TreeGrafter"/>
</dbReference>
<dbReference type="AlphaFoldDB" id="A0A8S3SP23"/>
<evidence type="ECO:0000256" key="1">
    <source>
        <dbReference type="SAM" id="MobiDB-lite"/>
    </source>
</evidence>
<proteinExistence type="predicted"/>
<dbReference type="SUPFAM" id="SSF50729">
    <property type="entry name" value="PH domain-like"/>
    <property type="match status" value="1"/>
</dbReference>
<feature type="compositionally biased region" description="Polar residues" evidence="1">
    <location>
        <begin position="392"/>
        <end position="401"/>
    </location>
</feature>
<dbReference type="SMART" id="SM00233">
    <property type="entry name" value="PH"/>
    <property type="match status" value="1"/>
</dbReference>
<dbReference type="Gene3D" id="2.30.29.30">
    <property type="entry name" value="Pleckstrin-homology domain (PH domain)/Phosphotyrosine-binding domain (PTB)"/>
    <property type="match status" value="1"/>
</dbReference>
<sequence length="586" mass="67180">MFRPFSTQTSVREPRYRDYNVAMFHERCCGNTHGWLRILTENIFRKTWKLKYIFLFDGCIYIFPDEKASKPSNSYCLYSFNRVVRIENGRPTCLEFALCPCMPDIPKPKFFSASSEDELQRWIVAFELEIQNANSTRNPTSVTTRRSSSAQMEEHYNRQPQLSHITTSRPIQVNQQHFENLHYMGDINYRQGKDRPRTLPTGVIGNQNSSHYCNDSRSRQTQTHSNFTTGRPSRMQNMQDLTLRYGQAVSISNLQNVDQRPVPEIHCQTVAHGFNRRAVSMANIPAVPVSSNNLPGFLHQDQATISEDNNVYATVQKKINEDQEEGPYLTVVSDDNNKDIDRETLFTVNSSDDQKQEESQSRLKPQTCTSENIYDDPDETDEQEQQESQSSLRPLTCTSESIYDYPDQRGSRTKTICRNSDTVTMADSVDHSKSSATSSCETDGSNSEGYSYVTPPNKCLNSKDAHIGRNQTEVDSTQFMCEEKRHNYKADSIEVNKSEDTSDEIDSQGYTNMYPPNTRNDSDDKNNMCTENHLSDTEEDSNCSDKCLAHSDKYVEHSDENFEHSDKWEAPSFSSSDTWIPPKSFL</sequence>
<evidence type="ECO:0000259" key="2">
    <source>
        <dbReference type="PROSITE" id="PS50003"/>
    </source>
</evidence>
<dbReference type="EMBL" id="CAJPWZ010001644">
    <property type="protein sequence ID" value="CAG2219840.1"/>
    <property type="molecule type" value="Genomic_DNA"/>
</dbReference>
<feature type="region of interest" description="Disordered" evidence="1">
    <location>
        <begin position="347"/>
        <end position="450"/>
    </location>
</feature>
<feature type="compositionally biased region" description="Polar residues" evidence="1">
    <location>
        <begin position="362"/>
        <end position="372"/>
    </location>
</feature>
<feature type="region of interest" description="Disordered" evidence="1">
    <location>
        <begin position="558"/>
        <end position="586"/>
    </location>
</feature>
<evidence type="ECO:0000313" key="3">
    <source>
        <dbReference type="EMBL" id="CAG2219840.1"/>
    </source>
</evidence>
<accession>A0A8S3SP23</accession>
<dbReference type="PANTHER" id="PTHR15126">
    <property type="entry name" value="SH3-BINDING"/>
    <property type="match status" value="1"/>
</dbReference>
<dbReference type="InterPro" id="IPR035848">
    <property type="entry name" value="SH3BP2"/>
</dbReference>
<feature type="domain" description="PH" evidence="2">
    <location>
        <begin position="29"/>
        <end position="131"/>
    </location>
</feature>
<dbReference type="InterPro" id="IPR001849">
    <property type="entry name" value="PH_domain"/>
</dbReference>
<protein>
    <submittedName>
        <fullName evidence="3">SH3BP2</fullName>
    </submittedName>
</protein>
<name>A0A8S3SP23_MYTED</name>
<evidence type="ECO:0000313" key="4">
    <source>
        <dbReference type="Proteomes" id="UP000683360"/>
    </source>
</evidence>
<dbReference type="OrthoDB" id="10323692at2759"/>
<dbReference type="GO" id="GO:0007165">
    <property type="term" value="P:signal transduction"/>
    <property type="evidence" value="ECO:0007669"/>
    <property type="project" value="InterPro"/>
</dbReference>
<feature type="compositionally biased region" description="Basic and acidic residues" evidence="1">
    <location>
        <begin position="352"/>
        <end position="361"/>
    </location>
</feature>